<dbReference type="GO" id="GO:0003677">
    <property type="term" value="F:DNA binding"/>
    <property type="evidence" value="ECO:0007669"/>
    <property type="project" value="UniProtKB-KW"/>
</dbReference>
<feature type="compositionally biased region" description="Basic and acidic residues" evidence="11">
    <location>
        <begin position="357"/>
        <end position="368"/>
    </location>
</feature>
<evidence type="ECO:0000313" key="14">
    <source>
        <dbReference type="Proteomes" id="UP000507245"/>
    </source>
</evidence>
<feature type="region of interest" description="Disordered" evidence="11">
    <location>
        <begin position="341"/>
        <end position="377"/>
    </location>
</feature>
<evidence type="ECO:0000256" key="1">
    <source>
        <dbReference type="ARBA" id="ARBA00004123"/>
    </source>
</evidence>
<feature type="compositionally biased region" description="Polar residues" evidence="11">
    <location>
        <begin position="111"/>
        <end position="125"/>
    </location>
</feature>
<evidence type="ECO:0000256" key="9">
    <source>
        <dbReference type="ARBA" id="ARBA00043975"/>
    </source>
</evidence>
<evidence type="ECO:0000259" key="12">
    <source>
        <dbReference type="SMART" id="SM00382"/>
    </source>
</evidence>
<comment type="similarity">
    <text evidence="9">Belongs to the activator 1 small subunits family. CTF18 subfamily.</text>
</comment>
<evidence type="ECO:0000256" key="10">
    <source>
        <dbReference type="ARBA" id="ARBA00069525"/>
    </source>
</evidence>
<feature type="compositionally biased region" description="Basic and acidic residues" evidence="11">
    <location>
        <begin position="91"/>
        <end position="110"/>
    </location>
</feature>
<dbReference type="InterPro" id="IPR003593">
    <property type="entry name" value="AAA+_ATPase"/>
</dbReference>
<keyword evidence="6" id="KW-0238">DNA-binding</keyword>
<dbReference type="GO" id="GO:0005634">
    <property type="term" value="C:nucleus"/>
    <property type="evidence" value="ECO:0007669"/>
    <property type="project" value="UniProtKB-SubCell"/>
</dbReference>
<feature type="region of interest" description="Disordered" evidence="11">
    <location>
        <begin position="924"/>
        <end position="951"/>
    </location>
</feature>
<accession>A0A6J5X1R6</accession>
<keyword evidence="8" id="KW-0131">Cell cycle</keyword>
<dbReference type="CDD" id="cd00009">
    <property type="entry name" value="AAA"/>
    <property type="match status" value="1"/>
</dbReference>
<sequence length="1126" mass="127143">MDFPFPEELELLEANYHLPEDSLLLEAAEPYPEEFEKEQPTGSKWPPSTDDPSSSETQSNARNRLRSSSMDMDIPFPEELELLEANYHLHEDLLDLEPTEPHQEEYEKEQSPSTDHPSSSETQINGHKRFRSLDGPYGSISENDGLSDEKRSKIDDLDRSKNNEDWLQYSPPHQSDPTVDEQVVDAVEEKVVSRYTSEIHGDFIPVTAPGAGDRVYAKICRIERVERPKILRAKGKFGGLISEPIKDLLQRVEQEAFMKALQARSKSQGDVIHPESPVVHEQLWVDKYAPNSFTELLSDELTNREVLLWLKQWDPCVFGSEIKSTSDDVLSALRRHSSITQHKKLSDSKVPRNNRGSRWDNEKSKHFNDMNNENTNSKGIKELWNRSRSSGPPEEKILLLCGPPGLGKTTLAHVAAKHCGYRVVEVNASDDRSSSTIGAKILDVVQMESVIVDHKESVRIDSRPKCLVIDEIDGALGDGKGVVEFILKMVSADRKFDMEKDNVNKELKLGRFSSKKGGKTASLSRPVICICNDLYAPALRPLRRVAKVHVFVQPTVSRVVSRLKYICTKEEMKTSSIALTALAGYTECDIRSCLNTLQFLNKKKETLNAWGIDSQVVGRKDMSRSVFDVWKEIFQKRKTKMDRRTNRSCGIMSNEFDSLHALISNCGDYDLIVDGLHENFLHLPYHDPVMQKTVKCLSSLGASDLMHKYIMRTQHVSLYAYLPAVAITVHRLIAQVQRPNIEWPKSYHRYRTMLMEKVESLRSWYSTVPPFISRHLSIKSFVEDSISFLLHILSPPTLRPVASHLLSEMEKNDLAQLVSTMVSYSITHRSMRSNLGHEAADASALSFDPPIGDFINFKGYISGHHVLALTMKEVLAHEVEKQRILQVSTGRSAYSTVGCNKENQDLLGTEISSLQSARADHAGAGALNAGNSENMSNGRQPSPSTSSASLNLGSARITKASTKLNSTGCMRSPNGSSSFFDRFRKLSTGSQNTDDSVQKEATSERDLRPLVFKFNELKGQFAFVNFCSDDFGACTQITLGDSRRFYLGKWNYWLQGLAPFEKLIDVFSFVETVNRQVVIFLRVIRKSRDVIFPNVQNNYAVLQSVKLTLDFFQQKTIRARLVHWVC</sequence>
<dbReference type="Proteomes" id="UP000507245">
    <property type="component" value="Unassembled WGS sequence"/>
</dbReference>
<gene>
    <name evidence="13" type="ORF">ORAREDHAP_LOCUS24026</name>
</gene>
<feature type="region of interest" description="Disordered" evidence="11">
    <location>
        <begin position="91"/>
        <end position="180"/>
    </location>
</feature>
<dbReference type="Gene3D" id="1.10.8.60">
    <property type="match status" value="1"/>
</dbReference>
<keyword evidence="7" id="KW-0539">Nucleus</keyword>
<comment type="subunit">
    <text evidence="2">Heterotetramer of subunits RFC2, RFC3, RFC4 and RFC5 that can form a complex with RFC1.</text>
</comment>
<evidence type="ECO:0000256" key="6">
    <source>
        <dbReference type="ARBA" id="ARBA00023125"/>
    </source>
</evidence>
<dbReference type="Gene3D" id="3.40.50.300">
    <property type="entry name" value="P-loop containing nucleotide triphosphate hydrolases"/>
    <property type="match status" value="1"/>
</dbReference>
<reference evidence="14" key="1">
    <citation type="journal article" date="2020" name="Genome Biol.">
        <title>Gamete binning: chromosome-level and haplotype-resolved genome assembly enabled by high-throughput single-cell sequencing of gamete genomes.</title>
        <authorList>
            <person name="Campoy J.A."/>
            <person name="Sun H."/>
            <person name="Goel M."/>
            <person name="Jiao W.-B."/>
            <person name="Folz-Donahue K."/>
            <person name="Wang N."/>
            <person name="Rubio M."/>
            <person name="Liu C."/>
            <person name="Kukat C."/>
            <person name="Ruiz D."/>
            <person name="Huettel B."/>
            <person name="Schneeberger K."/>
        </authorList>
    </citation>
    <scope>NUCLEOTIDE SEQUENCE [LARGE SCALE GENOMIC DNA]</scope>
    <source>
        <strain evidence="14">cv. Rojo Pasion</strain>
    </source>
</reference>
<dbReference type="SUPFAM" id="SSF52540">
    <property type="entry name" value="P-loop containing nucleoside triphosphate hydrolases"/>
    <property type="match status" value="1"/>
</dbReference>
<dbReference type="GO" id="GO:0005524">
    <property type="term" value="F:ATP binding"/>
    <property type="evidence" value="ECO:0007669"/>
    <property type="project" value="UniProtKB-KW"/>
</dbReference>
<evidence type="ECO:0000256" key="4">
    <source>
        <dbReference type="ARBA" id="ARBA00022741"/>
    </source>
</evidence>
<keyword evidence="14" id="KW-1185">Reference proteome</keyword>
<feature type="compositionally biased region" description="Low complexity" evidence="11">
    <location>
        <begin position="46"/>
        <end position="59"/>
    </location>
</feature>
<dbReference type="InterPro" id="IPR047854">
    <property type="entry name" value="RFC_lid"/>
</dbReference>
<comment type="subcellular location">
    <subcellularLocation>
        <location evidence="1">Nucleus</location>
    </subcellularLocation>
</comment>
<dbReference type="InterPro" id="IPR053016">
    <property type="entry name" value="CTF18-RFC_complex"/>
</dbReference>
<dbReference type="OrthoDB" id="2195431at2759"/>
<evidence type="ECO:0000313" key="13">
    <source>
        <dbReference type="EMBL" id="CAB4305922.1"/>
    </source>
</evidence>
<feature type="compositionally biased region" description="Polar residues" evidence="11">
    <location>
        <begin position="929"/>
        <end position="951"/>
    </location>
</feature>
<feature type="region of interest" description="Disordered" evidence="11">
    <location>
        <begin position="27"/>
        <end position="77"/>
    </location>
</feature>
<dbReference type="Pfam" id="PF00004">
    <property type="entry name" value="AAA"/>
    <property type="match status" value="1"/>
</dbReference>
<dbReference type="AlphaFoldDB" id="A0A6J5X1R6"/>
<dbReference type="PANTHER" id="PTHR46765">
    <property type="entry name" value="P-LOOP CONTAINING NUCLEOSIDE TRIPHOSPHATE HYDROLASES SUPERFAMILY PROTEIN"/>
    <property type="match status" value="1"/>
</dbReference>
<evidence type="ECO:0000256" key="11">
    <source>
        <dbReference type="SAM" id="MobiDB-lite"/>
    </source>
</evidence>
<dbReference type="GO" id="GO:0006260">
    <property type="term" value="P:DNA replication"/>
    <property type="evidence" value="ECO:0007669"/>
    <property type="project" value="UniProtKB-KW"/>
</dbReference>
<evidence type="ECO:0000256" key="5">
    <source>
        <dbReference type="ARBA" id="ARBA00022840"/>
    </source>
</evidence>
<dbReference type="PANTHER" id="PTHR46765:SF1">
    <property type="entry name" value="P-LOOP CONTAINING NUCLEOSIDE TRIPHOSPHATE HYDROLASES SUPERFAMILY PROTEIN"/>
    <property type="match status" value="1"/>
</dbReference>
<dbReference type="SMART" id="SM00382">
    <property type="entry name" value="AAA"/>
    <property type="match status" value="1"/>
</dbReference>
<evidence type="ECO:0000256" key="8">
    <source>
        <dbReference type="ARBA" id="ARBA00023306"/>
    </source>
</evidence>
<dbReference type="EMBL" id="CAEKKB010000003">
    <property type="protein sequence ID" value="CAB4305922.1"/>
    <property type="molecule type" value="Genomic_DNA"/>
</dbReference>
<dbReference type="FunFam" id="1.10.8.60:FF:000074">
    <property type="entry name" value="Chromosome transmission fidelity protein 18"/>
    <property type="match status" value="1"/>
</dbReference>
<dbReference type="CDD" id="cd18140">
    <property type="entry name" value="HLD_clamp_RFC"/>
    <property type="match status" value="1"/>
</dbReference>
<dbReference type="InterPro" id="IPR003959">
    <property type="entry name" value="ATPase_AAA_core"/>
</dbReference>
<feature type="compositionally biased region" description="Polar residues" evidence="11">
    <location>
        <begin position="60"/>
        <end position="70"/>
    </location>
</feature>
<keyword evidence="5" id="KW-0067">ATP-binding</keyword>
<feature type="domain" description="AAA+ ATPase" evidence="12">
    <location>
        <begin position="394"/>
        <end position="555"/>
    </location>
</feature>
<evidence type="ECO:0000256" key="3">
    <source>
        <dbReference type="ARBA" id="ARBA00022705"/>
    </source>
</evidence>
<protein>
    <recommendedName>
        <fullName evidence="10">Chromosome transmission fidelity protein 18 homolog</fullName>
    </recommendedName>
</protein>
<evidence type="ECO:0000256" key="7">
    <source>
        <dbReference type="ARBA" id="ARBA00023242"/>
    </source>
</evidence>
<proteinExistence type="inferred from homology"/>
<organism evidence="13 14">
    <name type="scientific">Prunus armeniaca</name>
    <name type="common">Apricot</name>
    <name type="synonym">Armeniaca vulgaris</name>
    <dbReference type="NCBI Taxonomy" id="36596"/>
    <lineage>
        <taxon>Eukaryota</taxon>
        <taxon>Viridiplantae</taxon>
        <taxon>Streptophyta</taxon>
        <taxon>Embryophyta</taxon>
        <taxon>Tracheophyta</taxon>
        <taxon>Spermatophyta</taxon>
        <taxon>Magnoliopsida</taxon>
        <taxon>eudicotyledons</taxon>
        <taxon>Gunneridae</taxon>
        <taxon>Pentapetalae</taxon>
        <taxon>rosids</taxon>
        <taxon>fabids</taxon>
        <taxon>Rosales</taxon>
        <taxon>Rosaceae</taxon>
        <taxon>Amygdaloideae</taxon>
        <taxon>Amygdaleae</taxon>
        <taxon>Prunus</taxon>
    </lineage>
</organism>
<keyword evidence="3" id="KW-0235">DNA replication</keyword>
<dbReference type="GO" id="GO:0016887">
    <property type="term" value="F:ATP hydrolysis activity"/>
    <property type="evidence" value="ECO:0007669"/>
    <property type="project" value="InterPro"/>
</dbReference>
<evidence type="ECO:0000256" key="2">
    <source>
        <dbReference type="ARBA" id="ARBA00011480"/>
    </source>
</evidence>
<dbReference type="InterPro" id="IPR027417">
    <property type="entry name" value="P-loop_NTPase"/>
</dbReference>
<keyword evidence="4" id="KW-0547">Nucleotide-binding</keyword>
<feature type="compositionally biased region" description="Basic and acidic residues" evidence="11">
    <location>
        <begin position="147"/>
        <end position="164"/>
    </location>
</feature>
<name>A0A6J5X1R6_PRUAR</name>